<sequence length="37" mass="4193">MDSGNFENYGIPTDNQVKAIREAFINHVLDQAAKEKK</sequence>
<proteinExistence type="predicted"/>
<keyword evidence="2" id="KW-1185">Reference proteome</keyword>
<evidence type="ECO:0000313" key="1">
    <source>
        <dbReference type="EMBL" id="MBB5356569.1"/>
    </source>
</evidence>
<comment type="caution">
    <text evidence="1">The sequence shown here is derived from an EMBL/GenBank/DDBJ whole genome shotgun (WGS) entry which is preliminary data.</text>
</comment>
<dbReference type="AlphaFoldDB" id="A0A7W8JGB4"/>
<evidence type="ECO:0000313" key="2">
    <source>
        <dbReference type="Proteomes" id="UP000583699"/>
    </source>
</evidence>
<accession>A0A7W8JGB4</accession>
<name>A0A7W8JGB4_9BACL</name>
<dbReference type="EMBL" id="JACHEQ010000017">
    <property type="protein sequence ID" value="MBB5356569.1"/>
    <property type="molecule type" value="Genomic_DNA"/>
</dbReference>
<organism evidence="1 2">
    <name type="scientific">Anoxybacillus mongoliensis</name>
    <dbReference type="NCBI Taxonomy" id="452565"/>
    <lineage>
        <taxon>Bacteria</taxon>
        <taxon>Bacillati</taxon>
        <taxon>Bacillota</taxon>
        <taxon>Bacilli</taxon>
        <taxon>Bacillales</taxon>
        <taxon>Anoxybacillaceae</taxon>
        <taxon>Anoxybacillus</taxon>
    </lineage>
</organism>
<dbReference type="Proteomes" id="UP000583699">
    <property type="component" value="Unassembled WGS sequence"/>
</dbReference>
<protein>
    <submittedName>
        <fullName evidence="1">Uncharacterized protein</fullName>
    </submittedName>
</protein>
<reference evidence="1 2" key="1">
    <citation type="submission" date="2020-08" db="EMBL/GenBank/DDBJ databases">
        <title>Genomic Encyclopedia of Type Strains, Phase IV (KMG-IV): sequencing the most valuable type-strain genomes for metagenomic binning, comparative biology and taxonomic classification.</title>
        <authorList>
            <person name="Goeker M."/>
        </authorList>
    </citation>
    <scope>NUCLEOTIDE SEQUENCE [LARGE SCALE GENOMIC DNA]</scope>
    <source>
        <strain evidence="1 2">DSM 19169</strain>
    </source>
</reference>
<gene>
    <name evidence="1" type="ORF">HNR43_002578</name>
</gene>